<organism evidence="1 2">
    <name type="scientific">Coemansia furcata</name>
    <dbReference type="NCBI Taxonomy" id="417177"/>
    <lineage>
        <taxon>Eukaryota</taxon>
        <taxon>Fungi</taxon>
        <taxon>Fungi incertae sedis</taxon>
        <taxon>Zoopagomycota</taxon>
        <taxon>Kickxellomycotina</taxon>
        <taxon>Kickxellomycetes</taxon>
        <taxon>Kickxellales</taxon>
        <taxon>Kickxellaceae</taxon>
        <taxon>Coemansia</taxon>
    </lineage>
</organism>
<feature type="non-terminal residue" evidence="1">
    <location>
        <position position="1"/>
    </location>
</feature>
<keyword evidence="2" id="KW-1185">Reference proteome</keyword>
<evidence type="ECO:0000313" key="2">
    <source>
        <dbReference type="Proteomes" id="UP001140096"/>
    </source>
</evidence>
<dbReference type="EMBL" id="JANBUP010004257">
    <property type="protein sequence ID" value="KAJ2794499.1"/>
    <property type="molecule type" value="Genomic_DNA"/>
</dbReference>
<proteinExistence type="predicted"/>
<dbReference type="Proteomes" id="UP001140096">
    <property type="component" value="Unassembled WGS sequence"/>
</dbReference>
<evidence type="ECO:0000313" key="1">
    <source>
        <dbReference type="EMBL" id="KAJ2794499.1"/>
    </source>
</evidence>
<reference evidence="1" key="1">
    <citation type="submission" date="2022-07" db="EMBL/GenBank/DDBJ databases">
        <title>Phylogenomic reconstructions and comparative analyses of Kickxellomycotina fungi.</title>
        <authorList>
            <person name="Reynolds N.K."/>
            <person name="Stajich J.E."/>
            <person name="Barry K."/>
            <person name="Grigoriev I.V."/>
            <person name="Crous P."/>
            <person name="Smith M.E."/>
        </authorList>
    </citation>
    <scope>NUCLEOTIDE SEQUENCE</scope>
    <source>
        <strain evidence="1">CBS 102833</strain>
    </source>
</reference>
<comment type="caution">
    <text evidence="1">The sequence shown here is derived from an EMBL/GenBank/DDBJ whole genome shotgun (WGS) entry which is preliminary data.</text>
</comment>
<gene>
    <name evidence="1" type="ORF">H4S07_006740</name>
</gene>
<sequence>ELLMHKNYLVHDELDQCKLGDVVRIEHCRKVSKRKTFAVAEIVVSRVAVRGFSVSAASKKDFLQDLYLKEIRGYKADPKASKADVTTKEFVAPKAAQAPKSDVDLEADIKAYEKNGVIS</sequence>
<name>A0ACC1KT55_9FUNG</name>
<protein>
    <submittedName>
        <fullName evidence="1">Uncharacterized protein</fullName>
    </submittedName>
</protein>
<accession>A0ACC1KT55</accession>
<feature type="non-terminal residue" evidence="1">
    <location>
        <position position="119"/>
    </location>
</feature>